<proteinExistence type="predicted"/>
<evidence type="ECO:0000313" key="2">
    <source>
        <dbReference type="Proteomes" id="UP001530293"/>
    </source>
</evidence>
<name>A0ABD3MCM7_9STRA</name>
<accession>A0ABD3MCM7</accession>
<dbReference type="AlphaFoldDB" id="A0ABD3MCM7"/>
<sequence length="150" mass="16611">MTASSVSSRSPPRGVTFSEYSELVLIPRSDEHALTATWYSSQDRNHFRQVLISEARRVSKEIKALSPGEVLSHEQLCKCLGVEVFITMGAARKADQARRSHISSVLLEQCRQKQVGKCDLERLSRVSKRGSESSTIRASKLAAGYAAIMD</sequence>
<dbReference type="EMBL" id="JALLBG020000151">
    <property type="protein sequence ID" value="KAL3761352.1"/>
    <property type="molecule type" value="Genomic_DNA"/>
</dbReference>
<gene>
    <name evidence="1" type="ORF">ACHAWU_000486</name>
</gene>
<comment type="caution">
    <text evidence="1">The sequence shown here is derived from an EMBL/GenBank/DDBJ whole genome shotgun (WGS) entry which is preliminary data.</text>
</comment>
<protein>
    <submittedName>
        <fullName evidence="1">Uncharacterized protein</fullName>
    </submittedName>
</protein>
<organism evidence="1 2">
    <name type="scientific">Discostella pseudostelligera</name>
    <dbReference type="NCBI Taxonomy" id="259834"/>
    <lineage>
        <taxon>Eukaryota</taxon>
        <taxon>Sar</taxon>
        <taxon>Stramenopiles</taxon>
        <taxon>Ochrophyta</taxon>
        <taxon>Bacillariophyta</taxon>
        <taxon>Coscinodiscophyceae</taxon>
        <taxon>Thalassiosirophycidae</taxon>
        <taxon>Stephanodiscales</taxon>
        <taxon>Stephanodiscaceae</taxon>
        <taxon>Discostella</taxon>
    </lineage>
</organism>
<evidence type="ECO:0000313" key="1">
    <source>
        <dbReference type="EMBL" id="KAL3761352.1"/>
    </source>
</evidence>
<dbReference type="Proteomes" id="UP001530293">
    <property type="component" value="Unassembled WGS sequence"/>
</dbReference>
<keyword evidence="2" id="KW-1185">Reference proteome</keyword>
<reference evidence="1 2" key="1">
    <citation type="submission" date="2024-10" db="EMBL/GenBank/DDBJ databases">
        <title>Updated reference genomes for cyclostephanoid diatoms.</title>
        <authorList>
            <person name="Roberts W.R."/>
            <person name="Alverson A.J."/>
        </authorList>
    </citation>
    <scope>NUCLEOTIDE SEQUENCE [LARGE SCALE GENOMIC DNA]</scope>
    <source>
        <strain evidence="1 2">AJA232-27</strain>
    </source>
</reference>